<dbReference type="GO" id="GO:0000030">
    <property type="term" value="F:mannosyltransferase activity"/>
    <property type="evidence" value="ECO:0007669"/>
    <property type="project" value="InterPro"/>
</dbReference>
<feature type="transmembrane region" description="Helical" evidence="10">
    <location>
        <begin position="80"/>
        <end position="102"/>
    </location>
</feature>
<organism evidence="12 13">
    <name type="scientific">Lichtheimia corymbifera JMRC:FSU:9682</name>
    <dbReference type="NCBI Taxonomy" id="1263082"/>
    <lineage>
        <taxon>Eukaryota</taxon>
        <taxon>Fungi</taxon>
        <taxon>Fungi incertae sedis</taxon>
        <taxon>Mucoromycota</taxon>
        <taxon>Mucoromycotina</taxon>
        <taxon>Mucoromycetes</taxon>
        <taxon>Mucorales</taxon>
        <taxon>Lichtheimiaceae</taxon>
        <taxon>Lichtheimia</taxon>
    </lineage>
</organism>
<proteinExistence type="inferred from homology"/>
<comment type="similarity">
    <text evidence="3">Belongs to the glycosyltransferase 39 family.</text>
</comment>
<feature type="region of interest" description="Disordered" evidence="9">
    <location>
        <begin position="1"/>
        <end position="28"/>
    </location>
</feature>
<feature type="transmembrane region" description="Helical" evidence="10">
    <location>
        <begin position="146"/>
        <end position="167"/>
    </location>
</feature>
<dbReference type="Pfam" id="PF02366">
    <property type="entry name" value="PMT"/>
    <property type="match status" value="1"/>
</dbReference>
<dbReference type="GO" id="GO:0006493">
    <property type="term" value="P:protein O-linked glycosylation"/>
    <property type="evidence" value="ECO:0007669"/>
    <property type="project" value="InterPro"/>
</dbReference>
<name>A0A068S056_9FUNG</name>
<accession>A0A068S056</accession>
<reference evidence="12" key="1">
    <citation type="submission" date="2013-08" db="EMBL/GenBank/DDBJ databases">
        <title>Gene expansion shapes genome architecture in the human pathogen Lichtheimia corymbifera: an evolutionary genomics analysis in the ancient terrestrial Mucorales (Mucoromycotina).</title>
        <authorList>
            <person name="Schwartze V.U."/>
            <person name="Winter S."/>
            <person name="Shelest E."/>
            <person name="Marcet-Houben M."/>
            <person name="Horn F."/>
            <person name="Wehner S."/>
            <person name="Hoffmann K."/>
            <person name="Riege K."/>
            <person name="Sammeth M."/>
            <person name="Nowrousian M."/>
            <person name="Valiante V."/>
            <person name="Linde J."/>
            <person name="Jacobsen I.D."/>
            <person name="Marz M."/>
            <person name="Brakhage A.A."/>
            <person name="Gabaldon T."/>
            <person name="Bocker S."/>
            <person name="Voigt K."/>
        </authorList>
    </citation>
    <scope>NUCLEOTIDE SEQUENCE [LARGE SCALE GENOMIC DNA]</scope>
    <source>
        <strain evidence="12">FSU 9682</strain>
    </source>
</reference>
<evidence type="ECO:0000256" key="6">
    <source>
        <dbReference type="ARBA" id="ARBA00022692"/>
    </source>
</evidence>
<dbReference type="OrthoDB" id="292747at2759"/>
<dbReference type="InterPro" id="IPR027005">
    <property type="entry name" value="PMT-like"/>
</dbReference>
<dbReference type="AlphaFoldDB" id="A0A068S056"/>
<comment type="caution">
    <text evidence="12">The sequence shown here is derived from an EMBL/GenBank/DDBJ whole genome shotgun (WGS) entry which is preliminary data.</text>
</comment>
<comment type="subcellular location">
    <subcellularLocation>
        <location evidence="1">Endomembrane system</location>
        <topology evidence="1">Multi-pass membrane protein</topology>
    </subcellularLocation>
</comment>
<evidence type="ECO:0000256" key="5">
    <source>
        <dbReference type="ARBA" id="ARBA00022679"/>
    </source>
</evidence>
<evidence type="ECO:0000256" key="10">
    <source>
        <dbReference type="SAM" id="Phobius"/>
    </source>
</evidence>
<dbReference type="GO" id="GO:0016020">
    <property type="term" value="C:membrane"/>
    <property type="evidence" value="ECO:0007669"/>
    <property type="project" value="InterPro"/>
</dbReference>
<evidence type="ECO:0000256" key="9">
    <source>
        <dbReference type="SAM" id="MobiDB-lite"/>
    </source>
</evidence>
<dbReference type="InterPro" id="IPR003342">
    <property type="entry name" value="ArnT-like_N"/>
</dbReference>
<dbReference type="PANTHER" id="PTHR10050">
    <property type="entry name" value="DOLICHYL-PHOSPHATE-MANNOSE--PROTEIN MANNOSYLTRANSFERASE"/>
    <property type="match status" value="1"/>
</dbReference>
<dbReference type="EMBL" id="CBTN010000024">
    <property type="protein sequence ID" value="CDH54596.1"/>
    <property type="molecule type" value="Genomic_DNA"/>
</dbReference>
<evidence type="ECO:0000256" key="2">
    <source>
        <dbReference type="ARBA" id="ARBA00004922"/>
    </source>
</evidence>
<feature type="domain" description="ArnT-like N-terminal" evidence="11">
    <location>
        <begin position="48"/>
        <end position="169"/>
    </location>
</feature>
<evidence type="ECO:0000313" key="13">
    <source>
        <dbReference type="Proteomes" id="UP000027586"/>
    </source>
</evidence>
<dbReference type="VEuPathDB" id="FungiDB:LCOR_05827.1"/>
<dbReference type="Proteomes" id="UP000027586">
    <property type="component" value="Unassembled WGS sequence"/>
</dbReference>
<keyword evidence="4" id="KW-0328">Glycosyltransferase</keyword>
<evidence type="ECO:0000256" key="7">
    <source>
        <dbReference type="ARBA" id="ARBA00022989"/>
    </source>
</evidence>
<gene>
    <name evidence="12" type="ORF">LCOR_05827.1</name>
</gene>
<evidence type="ECO:0000256" key="1">
    <source>
        <dbReference type="ARBA" id="ARBA00004127"/>
    </source>
</evidence>
<keyword evidence="8 10" id="KW-0472">Membrane</keyword>
<keyword evidence="13" id="KW-1185">Reference proteome</keyword>
<dbReference type="STRING" id="1263082.A0A068S056"/>
<comment type="pathway">
    <text evidence="2">Protein modification; protein glycosylation.</text>
</comment>
<feature type="compositionally biased region" description="Low complexity" evidence="9">
    <location>
        <begin position="1"/>
        <end position="13"/>
    </location>
</feature>
<keyword evidence="6 10" id="KW-0812">Transmembrane</keyword>
<evidence type="ECO:0000259" key="11">
    <source>
        <dbReference type="Pfam" id="PF02366"/>
    </source>
</evidence>
<evidence type="ECO:0000256" key="4">
    <source>
        <dbReference type="ARBA" id="ARBA00022676"/>
    </source>
</evidence>
<sequence length="175" mass="19315">MKASSTPSSSPTSVGPSMQFEGKGHRYNAPSRSRFTSMLLREHTYVAFLTLTSMYYRVMGVISPSGILNQELELCSQVNWYLQGKFFVGAFPPLSGMMYTYLAHQLGYKGEQTVYYPGQILDTFPIEDLRVFSAMLGSLLVPTTYLIVRVLGHGCLAASMAAGLIIFGKSIDIQT</sequence>
<evidence type="ECO:0000256" key="8">
    <source>
        <dbReference type="ARBA" id="ARBA00023136"/>
    </source>
</evidence>
<evidence type="ECO:0000313" key="12">
    <source>
        <dbReference type="EMBL" id="CDH54596.1"/>
    </source>
</evidence>
<keyword evidence="7 10" id="KW-1133">Transmembrane helix</keyword>
<dbReference type="UniPathway" id="UPA00378"/>
<protein>
    <recommendedName>
        <fullName evidence="11">ArnT-like N-terminal domain-containing protein</fullName>
    </recommendedName>
</protein>
<keyword evidence="5" id="KW-0808">Transferase</keyword>
<dbReference type="GO" id="GO:0012505">
    <property type="term" value="C:endomembrane system"/>
    <property type="evidence" value="ECO:0007669"/>
    <property type="project" value="UniProtKB-SubCell"/>
</dbReference>
<evidence type="ECO:0000256" key="3">
    <source>
        <dbReference type="ARBA" id="ARBA00007222"/>
    </source>
</evidence>